<evidence type="ECO:0000313" key="2">
    <source>
        <dbReference type="EMBL" id="AEY56957.1"/>
    </source>
</evidence>
<name>V9I8I2_APICE</name>
<dbReference type="SUPFAM" id="SSF75399">
    <property type="entry name" value="Plakin repeat"/>
    <property type="match status" value="2"/>
</dbReference>
<reference evidence="2" key="1">
    <citation type="submission" date="2011-11" db="EMBL/GenBank/DDBJ databases">
        <title>Decoding the brain transcriptome of the Eastern honeybee (Apis cerana) based on pyrosequencing.</title>
        <authorList>
            <person name="Sun L."/>
            <person name="Zheng H."/>
            <person name="Wang Y."/>
            <person name="Xie X."/>
            <person name="Zhu Y."/>
            <person name="Gu W."/>
            <person name="Wang S."/>
        </authorList>
    </citation>
    <scope>NUCLEOTIDE SEQUENCE</scope>
    <source>
        <tissue evidence="2">Brain</tissue>
    </source>
</reference>
<sequence>MERGMESGAIDAEQCQVLDTATGQFYPIDVAFSRGLLIALDRPLARHPVYSAVGCGTRGEGEAERAEEEEEAEEKVSSLKKAIEDGLVDARTAVVRDPDSGRFVAVGDALEEGRILDPSWTGTFGRGEARLVRVGEADVYLAQPLGLEEVVGKGLMDGEGRVVDSRTRERVTLREAVRLGIVDPESAVIKDTRGEEIGTVGGGVQEGADGRREGERVGDGDVEAVRVAEGDRGRAVDHPEPRFLAHRRVTVRPLPRGYR</sequence>
<dbReference type="GO" id="GO:0005856">
    <property type="term" value="C:cytoskeleton"/>
    <property type="evidence" value="ECO:0007669"/>
    <property type="project" value="InterPro"/>
</dbReference>
<evidence type="ECO:0000256" key="1">
    <source>
        <dbReference type="SAM" id="MobiDB-lite"/>
    </source>
</evidence>
<feature type="compositionally biased region" description="Basic and acidic residues" evidence="1">
    <location>
        <begin position="208"/>
        <end position="218"/>
    </location>
</feature>
<proteinExistence type="evidence at transcript level"/>
<dbReference type="EMBL" id="JR036149">
    <property type="protein sequence ID" value="AEY56957.1"/>
    <property type="molecule type" value="mRNA"/>
</dbReference>
<dbReference type="InterPro" id="IPR035915">
    <property type="entry name" value="Plakin_repeat_sf"/>
</dbReference>
<protein>
    <submittedName>
        <fullName evidence="2">Uncharacterized protein</fullName>
    </submittedName>
</protein>
<dbReference type="AlphaFoldDB" id="V9I8I2"/>
<dbReference type="Gene3D" id="3.90.1290.10">
    <property type="entry name" value="Plakin repeat"/>
    <property type="match status" value="1"/>
</dbReference>
<feature type="region of interest" description="Disordered" evidence="1">
    <location>
        <begin position="197"/>
        <end position="218"/>
    </location>
</feature>
<organism evidence="2">
    <name type="scientific">Apis cerana</name>
    <name type="common">Indian honeybee</name>
    <dbReference type="NCBI Taxonomy" id="7461"/>
    <lineage>
        <taxon>Eukaryota</taxon>
        <taxon>Metazoa</taxon>
        <taxon>Ecdysozoa</taxon>
        <taxon>Arthropoda</taxon>
        <taxon>Hexapoda</taxon>
        <taxon>Insecta</taxon>
        <taxon>Pterygota</taxon>
        <taxon>Neoptera</taxon>
        <taxon>Endopterygota</taxon>
        <taxon>Hymenoptera</taxon>
        <taxon>Apocrita</taxon>
        <taxon>Aculeata</taxon>
        <taxon>Apoidea</taxon>
        <taxon>Anthophila</taxon>
        <taxon>Apidae</taxon>
        <taxon>Apis</taxon>
    </lineage>
</organism>
<dbReference type="Pfam" id="PF00681">
    <property type="entry name" value="Plectin"/>
    <property type="match status" value="1"/>
</dbReference>
<gene>
    <name evidence="2" type="ORF">ACCB00095.7</name>
</gene>
<dbReference type="InterPro" id="IPR001101">
    <property type="entry name" value="Plectin_repeat"/>
</dbReference>
<accession>V9I8I2</accession>
<dbReference type="SMART" id="SM00250">
    <property type="entry name" value="PLEC"/>
    <property type="match status" value="2"/>
</dbReference>